<name>A0A108UDN8_9GAMM</name>
<dbReference type="AlphaFoldDB" id="A0A108UDN8"/>
<evidence type="ECO:0000313" key="2">
    <source>
        <dbReference type="EMBL" id="KWS07247.1"/>
    </source>
</evidence>
<gene>
    <name evidence="2" type="ORF">AZ78_4808</name>
</gene>
<protein>
    <recommendedName>
        <fullName evidence="4">Transmembrane protein</fullName>
    </recommendedName>
</protein>
<keyword evidence="1" id="KW-0812">Transmembrane</keyword>
<keyword evidence="1" id="KW-0472">Membrane</keyword>
<comment type="caution">
    <text evidence="2">The sequence shown here is derived from an EMBL/GenBank/DDBJ whole genome shotgun (WGS) entry which is preliminary data.</text>
</comment>
<sequence>MLFAAMRVVVGLCLQIVGLFCALQFLPMSDEFDQQGFGSMLLFFCIVGIAGAVCGLAARRYFLLPALLLFWALWAVFISLDQWPEMKLGQETYMDGVAERLLQIVISSAALAGGIVLGYRWARQLWPAARVDIQARAA</sequence>
<dbReference type="Proteomes" id="UP000023435">
    <property type="component" value="Unassembled WGS sequence"/>
</dbReference>
<proteinExistence type="predicted"/>
<dbReference type="EMBL" id="JAJA02000001">
    <property type="protein sequence ID" value="KWS07247.1"/>
    <property type="molecule type" value="Genomic_DNA"/>
</dbReference>
<feature type="transmembrane region" description="Helical" evidence="1">
    <location>
        <begin position="61"/>
        <end position="80"/>
    </location>
</feature>
<keyword evidence="1" id="KW-1133">Transmembrane helix</keyword>
<evidence type="ECO:0000313" key="3">
    <source>
        <dbReference type="Proteomes" id="UP000023435"/>
    </source>
</evidence>
<organism evidence="2 3">
    <name type="scientific">Lysobacter capsici AZ78</name>
    <dbReference type="NCBI Taxonomy" id="1444315"/>
    <lineage>
        <taxon>Bacteria</taxon>
        <taxon>Pseudomonadati</taxon>
        <taxon>Pseudomonadota</taxon>
        <taxon>Gammaproteobacteria</taxon>
        <taxon>Lysobacterales</taxon>
        <taxon>Lysobacteraceae</taxon>
        <taxon>Lysobacter</taxon>
    </lineage>
</organism>
<evidence type="ECO:0000256" key="1">
    <source>
        <dbReference type="SAM" id="Phobius"/>
    </source>
</evidence>
<accession>A0A108UDN8</accession>
<feature type="transmembrane region" description="Helical" evidence="1">
    <location>
        <begin position="37"/>
        <end position="54"/>
    </location>
</feature>
<feature type="transmembrane region" description="Helical" evidence="1">
    <location>
        <begin position="100"/>
        <end position="122"/>
    </location>
</feature>
<reference evidence="2 3" key="1">
    <citation type="journal article" date="2014" name="Genome Announc.">
        <title>Draft Genome Sequence of Lysobacter capsici AZ78, a Bacterium Antagonistic to Plant-Pathogenic Oomycetes.</title>
        <authorList>
            <person name="Puopolo G."/>
            <person name="Sonego P."/>
            <person name="Engelen K."/>
            <person name="Pertot I."/>
        </authorList>
    </citation>
    <scope>NUCLEOTIDE SEQUENCE [LARGE SCALE GENOMIC DNA]</scope>
    <source>
        <strain evidence="2 3">AZ78</strain>
    </source>
</reference>
<evidence type="ECO:0008006" key="4">
    <source>
        <dbReference type="Google" id="ProtNLM"/>
    </source>
</evidence>
<keyword evidence="3" id="KW-1185">Reference proteome</keyword>